<keyword evidence="13" id="KW-0753">Steroid metabolism</keyword>
<evidence type="ECO:0000313" key="18">
    <source>
        <dbReference type="Ensembl" id="ENSLLEP00000006757.1"/>
    </source>
</evidence>
<evidence type="ECO:0000256" key="10">
    <source>
        <dbReference type="ARBA" id="ARBA00023098"/>
    </source>
</evidence>
<dbReference type="PROSITE" id="PS51085">
    <property type="entry name" value="2FE2S_FER_2"/>
    <property type="match status" value="1"/>
</dbReference>
<reference evidence="18" key="1">
    <citation type="submission" date="2025-08" db="UniProtKB">
        <authorList>
            <consortium name="Ensembl"/>
        </authorList>
    </citation>
    <scope>IDENTIFICATION</scope>
</reference>
<comment type="cofactor">
    <cofactor evidence="15">
        <name>[2Fe-2S] cluster</name>
        <dbReference type="ChEBI" id="CHEBI:190135"/>
    </cofactor>
</comment>
<keyword evidence="19" id="KW-1185">Reference proteome</keyword>
<evidence type="ECO:0000256" key="8">
    <source>
        <dbReference type="ARBA" id="ARBA00023004"/>
    </source>
</evidence>
<dbReference type="InterPro" id="IPR036010">
    <property type="entry name" value="2Fe-2S_ferredoxin-like_sf"/>
</dbReference>
<evidence type="ECO:0000256" key="13">
    <source>
        <dbReference type="ARBA" id="ARBA00023221"/>
    </source>
</evidence>
<dbReference type="GO" id="GO:0005759">
    <property type="term" value="C:mitochondrial matrix"/>
    <property type="evidence" value="ECO:0007669"/>
    <property type="project" value="UniProtKB-SubCell"/>
</dbReference>
<keyword evidence="11" id="KW-0496">Mitochondrion</keyword>
<evidence type="ECO:0000256" key="16">
    <source>
        <dbReference type="ARBA" id="ARBA00042934"/>
    </source>
</evidence>
<dbReference type="PANTHER" id="PTHR23426">
    <property type="entry name" value="FERREDOXIN/ADRENODOXIN"/>
    <property type="match status" value="1"/>
</dbReference>
<dbReference type="GeneTree" id="ENSGT00940000156916"/>
<name>A0A8C5M4Y9_9ANUR</name>
<dbReference type="PROSITE" id="PS00814">
    <property type="entry name" value="ADX"/>
    <property type="match status" value="1"/>
</dbReference>
<evidence type="ECO:0000256" key="4">
    <source>
        <dbReference type="ARBA" id="ARBA00022548"/>
    </source>
</evidence>
<evidence type="ECO:0000256" key="11">
    <source>
        <dbReference type="ARBA" id="ARBA00023128"/>
    </source>
</evidence>
<evidence type="ECO:0000256" key="15">
    <source>
        <dbReference type="ARBA" id="ARBA00034078"/>
    </source>
</evidence>
<dbReference type="Proteomes" id="UP000694569">
    <property type="component" value="Unplaced"/>
</dbReference>
<dbReference type="PRINTS" id="PR00355">
    <property type="entry name" value="ADRENODOXIN"/>
</dbReference>
<keyword evidence="7" id="KW-0249">Electron transport</keyword>
<dbReference type="Gene3D" id="3.10.20.30">
    <property type="match status" value="1"/>
</dbReference>
<dbReference type="Pfam" id="PF00111">
    <property type="entry name" value="Fer2"/>
    <property type="match status" value="1"/>
</dbReference>
<reference evidence="18" key="2">
    <citation type="submission" date="2025-09" db="UniProtKB">
        <authorList>
            <consortium name="Ensembl"/>
        </authorList>
    </citation>
    <scope>IDENTIFICATION</scope>
</reference>
<accession>A0A8C5M4Y9</accession>
<dbReference type="GO" id="GO:0006694">
    <property type="term" value="P:steroid biosynthetic process"/>
    <property type="evidence" value="ECO:0007669"/>
    <property type="project" value="UniProtKB-KW"/>
</dbReference>
<sequence>MTSHAAKRILHAPPLAAQLQVKHRGCSGGPGSLPRQTWQRRAGSWRPLAASWLSPGWSQPQLTEPCGGARPAASAFTSCSEREQCIVVSNALRDHGSEDKVTVKFINRDGDTMVADGKVGESLLDVVVEKNLDIDGFGACEGTLACSTCHLIFDDDIFQKLDKITDEEMDMLDLAYGLTERSRLGCQICLKKWMDGMTVRVPEAVADVRQTVDMGKNS</sequence>
<dbReference type="AlphaFoldDB" id="A0A8C5M4Y9"/>
<evidence type="ECO:0000256" key="2">
    <source>
        <dbReference type="ARBA" id="ARBA00010914"/>
    </source>
</evidence>
<dbReference type="OrthoDB" id="268593at2759"/>
<dbReference type="InterPro" id="IPR001055">
    <property type="entry name" value="Adrenodoxin-like"/>
</dbReference>
<keyword evidence="9" id="KW-0411">Iron-sulfur</keyword>
<dbReference type="FunFam" id="3.10.20.30:FF:000013">
    <property type="entry name" value="Adrenodoxin, mitochondrial"/>
    <property type="match status" value="1"/>
</dbReference>
<comment type="subcellular location">
    <subcellularLocation>
        <location evidence="1">Mitochondrion matrix</location>
    </subcellularLocation>
</comment>
<dbReference type="CDD" id="cd00207">
    <property type="entry name" value="fer2"/>
    <property type="match status" value="1"/>
</dbReference>
<feature type="domain" description="2Fe-2S ferredoxin-type" evidence="17">
    <location>
        <begin position="101"/>
        <end position="205"/>
    </location>
</feature>
<dbReference type="InterPro" id="IPR001041">
    <property type="entry name" value="2Fe-2S_ferredoxin-type"/>
</dbReference>
<dbReference type="GO" id="GO:0051537">
    <property type="term" value="F:2 iron, 2 sulfur cluster binding"/>
    <property type="evidence" value="ECO:0007669"/>
    <property type="project" value="UniProtKB-KW"/>
</dbReference>
<dbReference type="PANTHER" id="PTHR23426:SF26">
    <property type="entry name" value="ADRENODOXIN, MITOCHONDRIAL"/>
    <property type="match status" value="1"/>
</dbReference>
<evidence type="ECO:0000256" key="9">
    <source>
        <dbReference type="ARBA" id="ARBA00023014"/>
    </source>
</evidence>
<dbReference type="InterPro" id="IPR012675">
    <property type="entry name" value="Beta-grasp_dom_sf"/>
</dbReference>
<evidence type="ECO:0000259" key="17">
    <source>
        <dbReference type="PROSITE" id="PS51085"/>
    </source>
</evidence>
<keyword evidence="6" id="KW-0479">Metal-binding</keyword>
<keyword evidence="4" id="KW-0153">Cholesterol metabolism</keyword>
<dbReference type="GO" id="GO:0009055">
    <property type="term" value="F:electron transfer activity"/>
    <property type="evidence" value="ECO:0007669"/>
    <property type="project" value="TreeGrafter"/>
</dbReference>
<dbReference type="GO" id="GO:0008203">
    <property type="term" value="P:cholesterol metabolic process"/>
    <property type="evidence" value="ECO:0007669"/>
    <property type="project" value="UniProtKB-KW"/>
</dbReference>
<evidence type="ECO:0000256" key="7">
    <source>
        <dbReference type="ARBA" id="ARBA00022982"/>
    </source>
</evidence>
<keyword evidence="8" id="KW-0408">Iron</keyword>
<keyword evidence="3" id="KW-0813">Transport</keyword>
<protein>
    <recommendedName>
        <fullName evidence="16">Adrenal ferredoxin</fullName>
    </recommendedName>
</protein>
<keyword evidence="14" id="KW-0755">Steroidogenesis</keyword>
<dbReference type="Ensembl" id="ENSLLET00000007034.1">
    <property type="protein sequence ID" value="ENSLLEP00000006757.1"/>
    <property type="gene ID" value="ENSLLEG00000004257.1"/>
</dbReference>
<dbReference type="GO" id="GO:0046872">
    <property type="term" value="F:metal ion binding"/>
    <property type="evidence" value="ECO:0007669"/>
    <property type="project" value="UniProtKB-KW"/>
</dbReference>
<evidence type="ECO:0000256" key="14">
    <source>
        <dbReference type="ARBA" id="ARBA00023250"/>
    </source>
</evidence>
<evidence type="ECO:0000256" key="6">
    <source>
        <dbReference type="ARBA" id="ARBA00022723"/>
    </source>
</evidence>
<evidence type="ECO:0000256" key="3">
    <source>
        <dbReference type="ARBA" id="ARBA00022448"/>
    </source>
</evidence>
<proteinExistence type="inferred from homology"/>
<organism evidence="18 19">
    <name type="scientific">Leptobrachium leishanense</name>
    <name type="common">Leishan spiny toad</name>
    <dbReference type="NCBI Taxonomy" id="445787"/>
    <lineage>
        <taxon>Eukaryota</taxon>
        <taxon>Metazoa</taxon>
        <taxon>Chordata</taxon>
        <taxon>Craniata</taxon>
        <taxon>Vertebrata</taxon>
        <taxon>Euteleostomi</taxon>
        <taxon>Amphibia</taxon>
        <taxon>Batrachia</taxon>
        <taxon>Anura</taxon>
        <taxon>Pelobatoidea</taxon>
        <taxon>Megophryidae</taxon>
        <taxon>Leptobrachium</taxon>
    </lineage>
</organism>
<evidence type="ECO:0000256" key="5">
    <source>
        <dbReference type="ARBA" id="ARBA00022714"/>
    </source>
</evidence>
<keyword evidence="12" id="KW-1207">Sterol metabolism</keyword>
<gene>
    <name evidence="18" type="primary">FDX1</name>
</gene>
<evidence type="ECO:0000313" key="19">
    <source>
        <dbReference type="Proteomes" id="UP000694569"/>
    </source>
</evidence>
<dbReference type="GO" id="GO:0140647">
    <property type="term" value="P:P450-containing electron transport chain"/>
    <property type="evidence" value="ECO:0007669"/>
    <property type="project" value="InterPro"/>
</dbReference>
<evidence type="ECO:0000256" key="12">
    <source>
        <dbReference type="ARBA" id="ARBA00023166"/>
    </source>
</evidence>
<keyword evidence="5" id="KW-0001">2Fe-2S</keyword>
<dbReference type="SUPFAM" id="SSF54292">
    <property type="entry name" value="2Fe-2S ferredoxin-like"/>
    <property type="match status" value="1"/>
</dbReference>
<comment type="similarity">
    <text evidence="2">Belongs to the adrenodoxin/putidaredoxin family.</text>
</comment>
<dbReference type="InterPro" id="IPR018298">
    <property type="entry name" value="Adrenodoxin_Fe-S_BS"/>
</dbReference>
<evidence type="ECO:0000256" key="1">
    <source>
        <dbReference type="ARBA" id="ARBA00004305"/>
    </source>
</evidence>
<keyword evidence="10" id="KW-0443">Lipid metabolism</keyword>